<accession>A0A3M7RH27</accession>
<dbReference type="PROSITE" id="PS01360">
    <property type="entry name" value="ZF_MYND_1"/>
    <property type="match status" value="1"/>
</dbReference>
<dbReference type="SUPFAM" id="SSF144232">
    <property type="entry name" value="HIT/MYND zinc finger-like"/>
    <property type="match status" value="1"/>
</dbReference>
<evidence type="ECO:0000259" key="5">
    <source>
        <dbReference type="PROSITE" id="PS50865"/>
    </source>
</evidence>
<keyword evidence="1" id="KW-0479">Metal-binding</keyword>
<dbReference type="Gene3D" id="6.10.140.2220">
    <property type="match status" value="1"/>
</dbReference>
<dbReference type="PROSITE" id="PS50865">
    <property type="entry name" value="ZF_MYND_2"/>
    <property type="match status" value="1"/>
</dbReference>
<keyword evidence="2 4" id="KW-0863">Zinc-finger</keyword>
<evidence type="ECO:0000256" key="2">
    <source>
        <dbReference type="ARBA" id="ARBA00022771"/>
    </source>
</evidence>
<feature type="domain" description="MYND-type" evidence="5">
    <location>
        <begin position="231"/>
        <end position="270"/>
    </location>
</feature>
<organism evidence="6 7">
    <name type="scientific">Brachionus plicatilis</name>
    <name type="common">Marine rotifer</name>
    <name type="synonym">Brachionus muelleri</name>
    <dbReference type="NCBI Taxonomy" id="10195"/>
    <lineage>
        <taxon>Eukaryota</taxon>
        <taxon>Metazoa</taxon>
        <taxon>Spiralia</taxon>
        <taxon>Gnathifera</taxon>
        <taxon>Rotifera</taxon>
        <taxon>Eurotatoria</taxon>
        <taxon>Monogononta</taxon>
        <taxon>Pseudotrocha</taxon>
        <taxon>Ploima</taxon>
        <taxon>Brachionidae</taxon>
        <taxon>Brachionus</taxon>
    </lineage>
</organism>
<keyword evidence="3" id="KW-0862">Zinc</keyword>
<dbReference type="GO" id="GO:0008270">
    <property type="term" value="F:zinc ion binding"/>
    <property type="evidence" value="ECO:0007669"/>
    <property type="project" value="UniProtKB-KW"/>
</dbReference>
<evidence type="ECO:0000313" key="7">
    <source>
        <dbReference type="Proteomes" id="UP000276133"/>
    </source>
</evidence>
<dbReference type="EMBL" id="REGN01003407">
    <property type="protein sequence ID" value="RNA22747.1"/>
    <property type="molecule type" value="Genomic_DNA"/>
</dbReference>
<sequence>MQFFTLHHLDMLALNKDKSQARRIVEQYFKKGELAEKDQLPCFLPYDSQTKTKLQNCLDILDLNNNLTVTKAVRNEPRTYLIRKHRQMIYEMQTKFLNSNYSTLLTSFKAPKTQKQPHSMAILKEIQLKEIDFTRDEVLTGRVLTVRVFDLPSFGFTSIFFLIDDGENTMQRLSVYNLGKDYEQISEDFKMGTWISIMNPYVRQAMDGEAMIRVDDPKSIVFSGKISEKVCSYCSKSNSKFSCSKCLKVSYCDKECQIKDWKEQNHKLVCFKS</sequence>
<proteinExistence type="predicted"/>
<name>A0A3M7RH27_BRAPC</name>
<dbReference type="InterPro" id="IPR002893">
    <property type="entry name" value="Znf_MYND"/>
</dbReference>
<evidence type="ECO:0000256" key="1">
    <source>
        <dbReference type="ARBA" id="ARBA00022723"/>
    </source>
</evidence>
<evidence type="ECO:0000256" key="3">
    <source>
        <dbReference type="ARBA" id="ARBA00022833"/>
    </source>
</evidence>
<dbReference type="AlphaFoldDB" id="A0A3M7RH27"/>
<evidence type="ECO:0000313" key="6">
    <source>
        <dbReference type="EMBL" id="RNA22747.1"/>
    </source>
</evidence>
<dbReference type="Pfam" id="PF01753">
    <property type="entry name" value="zf-MYND"/>
    <property type="match status" value="1"/>
</dbReference>
<protein>
    <recommendedName>
        <fullName evidence="5">MYND-type domain-containing protein</fullName>
    </recommendedName>
</protein>
<gene>
    <name evidence="6" type="ORF">BpHYR1_036242</name>
</gene>
<comment type="caution">
    <text evidence="6">The sequence shown here is derived from an EMBL/GenBank/DDBJ whole genome shotgun (WGS) entry which is preliminary data.</text>
</comment>
<dbReference type="OrthoDB" id="443682at2759"/>
<keyword evidence="7" id="KW-1185">Reference proteome</keyword>
<evidence type="ECO:0000256" key="4">
    <source>
        <dbReference type="PROSITE-ProRule" id="PRU00134"/>
    </source>
</evidence>
<dbReference type="Proteomes" id="UP000276133">
    <property type="component" value="Unassembled WGS sequence"/>
</dbReference>
<reference evidence="6 7" key="1">
    <citation type="journal article" date="2018" name="Sci. Rep.">
        <title>Genomic signatures of local adaptation to the degree of environmental predictability in rotifers.</title>
        <authorList>
            <person name="Franch-Gras L."/>
            <person name="Hahn C."/>
            <person name="Garcia-Roger E.M."/>
            <person name="Carmona M.J."/>
            <person name="Serra M."/>
            <person name="Gomez A."/>
        </authorList>
    </citation>
    <scope>NUCLEOTIDE SEQUENCE [LARGE SCALE GENOMIC DNA]</scope>
    <source>
        <strain evidence="6">HYR1</strain>
    </source>
</reference>